<dbReference type="GO" id="GO:0005886">
    <property type="term" value="C:plasma membrane"/>
    <property type="evidence" value="ECO:0007669"/>
    <property type="project" value="UniProtKB-SubCell"/>
</dbReference>
<protein>
    <recommendedName>
        <fullName evidence="4 8">Signal peptidase I</fullName>
        <ecNumber evidence="4 8">3.4.21.89</ecNumber>
    </recommendedName>
</protein>
<keyword evidence="6 8" id="KW-0378">Hydrolase</keyword>
<dbReference type="InterPro" id="IPR019757">
    <property type="entry name" value="Pept_S26A_signal_pept_1_Lys-AS"/>
</dbReference>
<accession>A0A415UGH5</accession>
<evidence type="ECO:0000256" key="1">
    <source>
        <dbReference type="ARBA" id="ARBA00000677"/>
    </source>
</evidence>
<gene>
    <name evidence="11" type="primary">lepB</name>
    <name evidence="11" type="ORF">DWZ29_01675</name>
</gene>
<comment type="similarity">
    <text evidence="3 9">Belongs to the peptidase S26 family.</text>
</comment>
<dbReference type="EMBL" id="QRQO01000003">
    <property type="protein sequence ID" value="RHN17193.1"/>
    <property type="molecule type" value="Genomic_DNA"/>
</dbReference>
<dbReference type="Pfam" id="PF10502">
    <property type="entry name" value="Peptidase_S26"/>
    <property type="match status" value="1"/>
</dbReference>
<feature type="active site" evidence="7">
    <location>
        <position position="94"/>
    </location>
</feature>
<dbReference type="GO" id="GO:0006465">
    <property type="term" value="P:signal peptide processing"/>
    <property type="evidence" value="ECO:0007669"/>
    <property type="project" value="InterPro"/>
</dbReference>
<dbReference type="NCBIfam" id="TIGR02227">
    <property type="entry name" value="sigpep_I_bact"/>
    <property type="match status" value="1"/>
</dbReference>
<name>A0A415UGH5_9FIRM</name>
<evidence type="ECO:0000256" key="3">
    <source>
        <dbReference type="ARBA" id="ARBA00009370"/>
    </source>
</evidence>
<comment type="subcellular location">
    <subcellularLocation>
        <location evidence="2">Cell membrane</location>
        <topology evidence="2">Single-pass type II membrane protein</topology>
    </subcellularLocation>
    <subcellularLocation>
        <location evidence="9">Membrane</location>
        <topology evidence="9">Single-pass type II membrane protein</topology>
    </subcellularLocation>
</comment>
<evidence type="ECO:0000259" key="10">
    <source>
        <dbReference type="Pfam" id="PF10502"/>
    </source>
</evidence>
<dbReference type="InterPro" id="IPR019758">
    <property type="entry name" value="Pept_S26A_signal_pept_1_CS"/>
</dbReference>
<keyword evidence="8" id="KW-0812">Transmembrane</keyword>
<proteinExistence type="inferred from homology"/>
<dbReference type="GO" id="GO:0004252">
    <property type="term" value="F:serine-type endopeptidase activity"/>
    <property type="evidence" value="ECO:0007669"/>
    <property type="project" value="InterPro"/>
</dbReference>
<evidence type="ECO:0000256" key="9">
    <source>
        <dbReference type="RuleBase" id="RU362042"/>
    </source>
</evidence>
<dbReference type="EC" id="3.4.21.89" evidence="4 8"/>
<feature type="active site" evidence="7">
    <location>
        <position position="51"/>
    </location>
</feature>
<organism evidence="11 12">
    <name type="scientific">Anaerobutyricum hallii</name>
    <dbReference type="NCBI Taxonomy" id="39488"/>
    <lineage>
        <taxon>Bacteria</taxon>
        <taxon>Bacillati</taxon>
        <taxon>Bacillota</taxon>
        <taxon>Clostridia</taxon>
        <taxon>Lachnospirales</taxon>
        <taxon>Lachnospiraceae</taxon>
        <taxon>Anaerobutyricum</taxon>
    </lineage>
</organism>
<feature type="transmembrane region" description="Helical" evidence="8">
    <location>
        <begin position="20"/>
        <end position="41"/>
    </location>
</feature>
<dbReference type="PANTHER" id="PTHR43390:SF1">
    <property type="entry name" value="CHLOROPLAST PROCESSING PEPTIDASE"/>
    <property type="match status" value="1"/>
</dbReference>
<evidence type="ECO:0000256" key="7">
    <source>
        <dbReference type="PIRSR" id="PIRSR600223-1"/>
    </source>
</evidence>
<dbReference type="Gene3D" id="2.10.109.10">
    <property type="entry name" value="Umud Fragment, subunit A"/>
    <property type="match status" value="1"/>
</dbReference>
<dbReference type="AlphaFoldDB" id="A0A415UGH5"/>
<dbReference type="SUPFAM" id="SSF51306">
    <property type="entry name" value="LexA/Signal peptidase"/>
    <property type="match status" value="1"/>
</dbReference>
<dbReference type="InterPro" id="IPR000223">
    <property type="entry name" value="Pept_S26A_signal_pept_1"/>
</dbReference>
<evidence type="ECO:0000256" key="2">
    <source>
        <dbReference type="ARBA" id="ARBA00004401"/>
    </source>
</evidence>
<reference evidence="11 12" key="1">
    <citation type="submission" date="2018-08" db="EMBL/GenBank/DDBJ databases">
        <title>A genome reference for cultivated species of the human gut microbiota.</title>
        <authorList>
            <person name="Zou Y."/>
            <person name="Xue W."/>
            <person name="Luo G."/>
        </authorList>
    </citation>
    <scope>NUCLEOTIDE SEQUENCE [LARGE SCALE GENOMIC DNA]</scope>
    <source>
        <strain evidence="11 12">AF31-17AC</strain>
    </source>
</reference>
<evidence type="ECO:0000313" key="12">
    <source>
        <dbReference type="Proteomes" id="UP000283700"/>
    </source>
</evidence>
<comment type="catalytic activity">
    <reaction evidence="1 8">
        <text>Cleavage of hydrophobic, N-terminal signal or leader sequences from secreted and periplasmic proteins.</text>
        <dbReference type="EC" id="3.4.21.89"/>
    </reaction>
</comment>
<evidence type="ECO:0000256" key="4">
    <source>
        <dbReference type="ARBA" id="ARBA00013208"/>
    </source>
</evidence>
<dbReference type="InterPro" id="IPR019756">
    <property type="entry name" value="Pept_S26A_signal_pept_1_Ser-AS"/>
</dbReference>
<dbReference type="PRINTS" id="PR00727">
    <property type="entry name" value="LEADERPTASE"/>
</dbReference>
<dbReference type="PANTHER" id="PTHR43390">
    <property type="entry name" value="SIGNAL PEPTIDASE I"/>
    <property type="match status" value="1"/>
</dbReference>
<dbReference type="InterPro" id="IPR019533">
    <property type="entry name" value="Peptidase_S26"/>
</dbReference>
<feature type="domain" description="Peptidase S26" evidence="10">
    <location>
        <begin position="24"/>
        <end position="179"/>
    </location>
</feature>
<comment type="caution">
    <text evidence="11">The sequence shown here is derived from an EMBL/GenBank/DDBJ whole genome shotgun (WGS) entry which is preliminary data.</text>
</comment>
<dbReference type="PROSITE" id="PS00760">
    <property type="entry name" value="SPASE_I_2"/>
    <property type="match status" value="1"/>
</dbReference>
<dbReference type="InterPro" id="IPR036286">
    <property type="entry name" value="LexA/Signal_pep-like_sf"/>
</dbReference>
<dbReference type="Proteomes" id="UP000283700">
    <property type="component" value="Unassembled WGS sequence"/>
</dbReference>
<evidence type="ECO:0000256" key="5">
    <source>
        <dbReference type="ARBA" id="ARBA00022670"/>
    </source>
</evidence>
<keyword evidence="5 8" id="KW-0645">Protease</keyword>
<evidence type="ECO:0000256" key="6">
    <source>
        <dbReference type="ARBA" id="ARBA00022801"/>
    </source>
</evidence>
<keyword evidence="8" id="KW-1133">Transmembrane helix</keyword>
<evidence type="ECO:0000313" key="11">
    <source>
        <dbReference type="EMBL" id="RHN17193.1"/>
    </source>
</evidence>
<sequence>MHFQKQKWRIPMIKKLIKNVIYAIIFVCIIGALCIFSTTFVSQRVDVNGNSMNPTLFNNDSLWLNKLTYHFQNPKRFDIVVIDTDLNGGEYIIKRIIGLPGDTIQIKNQKVYINGKRLQTDIYGKEPIEDAGTAANLMVLGKNEYFVLGDNRNDSDDSRFPEVGVIKKNRIIGKTSFRLLPIKNIGKLD</sequence>
<dbReference type="GO" id="GO:0009003">
    <property type="term" value="F:signal peptidase activity"/>
    <property type="evidence" value="ECO:0007669"/>
    <property type="project" value="UniProtKB-EC"/>
</dbReference>
<dbReference type="PROSITE" id="PS00501">
    <property type="entry name" value="SPASE_I_1"/>
    <property type="match status" value="1"/>
</dbReference>
<evidence type="ECO:0000256" key="8">
    <source>
        <dbReference type="RuleBase" id="RU003993"/>
    </source>
</evidence>
<keyword evidence="8" id="KW-0472">Membrane</keyword>
<dbReference type="CDD" id="cd06530">
    <property type="entry name" value="S26_SPase_I"/>
    <property type="match status" value="1"/>
</dbReference>
<dbReference type="PROSITE" id="PS00761">
    <property type="entry name" value="SPASE_I_3"/>
    <property type="match status" value="1"/>
</dbReference>